<evidence type="ECO:0000313" key="1">
    <source>
        <dbReference type="EMBL" id="BCU80823.1"/>
    </source>
</evidence>
<dbReference type="AlphaFoldDB" id="A0A8D5ZN02"/>
<dbReference type="EMBL" id="AP024601">
    <property type="protein sequence ID" value="BCU80823.1"/>
    <property type="molecule type" value="Genomic_DNA"/>
</dbReference>
<evidence type="ECO:0000313" key="2">
    <source>
        <dbReference type="Proteomes" id="UP000677436"/>
    </source>
</evidence>
<gene>
    <name evidence="1" type="ORF">JIR001_06060</name>
</gene>
<reference evidence="1" key="1">
    <citation type="journal article" date="2013" name="Int. J. Syst. Evol. Microbiol.">
        <title>Polycladomyces abyssicola gen. nov., sp. nov., a thermophilic filamentous bacterium isolated from hemipelagic sediment.</title>
        <authorList>
            <person name="Tsubouchi T."/>
            <person name="Shimane Y."/>
            <person name="Mori K."/>
            <person name="Usui K."/>
            <person name="Hiraki T."/>
            <person name="Tame A."/>
            <person name="Uematsu K."/>
            <person name="Maruyama T."/>
            <person name="Hatada Y."/>
        </authorList>
    </citation>
    <scope>NUCLEOTIDE SEQUENCE</scope>
    <source>
        <strain evidence="1">JIR-001</strain>
    </source>
</reference>
<reference evidence="1" key="2">
    <citation type="journal article" date="2021" name="Microbiol. Resour. Announc.">
        <title>Complete Genome Sequence of Polycladomyces abyssicola JIR-001T, Isolated from Hemipelagic Sediment in Deep Seawater.</title>
        <authorList>
            <person name="Tsubouchi T."/>
            <person name="Kaneko Y."/>
        </authorList>
    </citation>
    <scope>NUCLEOTIDE SEQUENCE</scope>
    <source>
        <strain evidence="1">JIR-001</strain>
    </source>
</reference>
<dbReference type="KEGG" id="pabs:JIR001_06060"/>
<accession>A0A8D5ZN02</accession>
<protein>
    <submittedName>
        <fullName evidence="1">Uncharacterized protein</fullName>
    </submittedName>
</protein>
<keyword evidence="2" id="KW-1185">Reference proteome</keyword>
<proteinExistence type="predicted"/>
<name>A0A8D5ZN02_9BACL</name>
<dbReference type="Proteomes" id="UP000677436">
    <property type="component" value="Chromosome"/>
</dbReference>
<sequence length="51" mass="5848">MKQQSGIKMELVLKVDDLEVLGVVHQYESHSDELELGMIVEMAYQIVDRLS</sequence>
<organism evidence="1 2">
    <name type="scientific">Polycladomyces abyssicola</name>
    <dbReference type="NCBI Taxonomy" id="1125966"/>
    <lineage>
        <taxon>Bacteria</taxon>
        <taxon>Bacillati</taxon>
        <taxon>Bacillota</taxon>
        <taxon>Bacilli</taxon>
        <taxon>Bacillales</taxon>
        <taxon>Thermoactinomycetaceae</taxon>
        <taxon>Polycladomyces</taxon>
    </lineage>
</organism>